<feature type="transmembrane region" description="Helical" evidence="1">
    <location>
        <begin position="80"/>
        <end position="106"/>
    </location>
</feature>
<evidence type="ECO:0000313" key="2">
    <source>
        <dbReference type="EMBL" id="CDG04741.1"/>
    </source>
</evidence>
<protein>
    <submittedName>
        <fullName evidence="2">Uncharacterized protein</fullName>
    </submittedName>
</protein>
<dbReference type="EMBL" id="CBLU010000013">
    <property type="protein sequence ID" value="CDG04741.1"/>
    <property type="molecule type" value="Genomic_DNA"/>
</dbReference>
<name>S6FHG5_LACLL</name>
<sequence length="277" mass="32303">MFTLKGKDENENFTKNIKKVLLDVKALLKQGKFWNLQGLNLLTVAERILLYVTIVLVTLLFMAFVLAMKPFNNVEMSTAVLNLMCFVLILLFIGSVLLPLVIFMGTNGEKGKFFTSKWFLYLMFALGIGFLNRRITITLIDSLSNWAVSTLILYFGIFFSKKLLYLATFHKIDEQEEFKKWQPYISKAISIQEEVQSFEYMFTGNPFRSENWIESGYQTGTQRKTKIKFKYSNIWIERNWDQGRSIDLQDIKEPNWPLKKFKVIGSSSGLKKVRRSK</sequence>
<evidence type="ECO:0000256" key="1">
    <source>
        <dbReference type="SAM" id="Phobius"/>
    </source>
</evidence>
<keyword evidence="1" id="KW-0812">Transmembrane</keyword>
<accession>S6FHG5</accession>
<organism evidence="2 3">
    <name type="scientific">Lactococcus lactis subsp. lactis A12</name>
    <dbReference type="NCBI Taxonomy" id="1137134"/>
    <lineage>
        <taxon>Bacteria</taxon>
        <taxon>Bacillati</taxon>
        <taxon>Bacillota</taxon>
        <taxon>Bacilli</taxon>
        <taxon>Lactobacillales</taxon>
        <taxon>Streptococcaceae</taxon>
        <taxon>Lactococcus</taxon>
    </lineage>
</organism>
<reference evidence="2 3" key="1">
    <citation type="journal article" date="2013" name="Appl. Environ. Microbiol.">
        <title>The Carbohydrate Metabolism Signature of Lactococcus lactis Strain A12 Reveals Its Sourdough Ecosystem Origin.</title>
        <authorList>
            <person name="Passerini D."/>
            <person name="Coddeville M."/>
            <person name="Le Bourgeois P."/>
            <person name="Loubiere P."/>
            <person name="Ritzenthaler P."/>
            <person name="Fontagne-Faucher C."/>
            <person name="Daveran-Mingot M.L."/>
            <person name="Cocaign-Bousquet M."/>
        </authorList>
    </citation>
    <scope>NUCLEOTIDE SEQUENCE [LARGE SCALE GENOMIC DNA]</scope>
    <source>
        <strain evidence="2 3">A12</strain>
    </source>
</reference>
<feature type="transmembrane region" description="Helical" evidence="1">
    <location>
        <begin position="48"/>
        <end position="68"/>
    </location>
</feature>
<gene>
    <name evidence="2" type="ORF">O9U_01495</name>
</gene>
<evidence type="ECO:0000313" key="3">
    <source>
        <dbReference type="Proteomes" id="UP000015361"/>
    </source>
</evidence>
<keyword evidence="1" id="KW-0472">Membrane</keyword>
<keyword evidence="1" id="KW-1133">Transmembrane helix</keyword>
<feature type="transmembrane region" description="Helical" evidence="1">
    <location>
        <begin position="146"/>
        <end position="164"/>
    </location>
</feature>
<comment type="caution">
    <text evidence="2">The sequence shown here is derived from an EMBL/GenBank/DDBJ whole genome shotgun (WGS) entry which is preliminary data.</text>
</comment>
<proteinExistence type="predicted"/>
<dbReference type="Proteomes" id="UP000015361">
    <property type="component" value="Unassembled WGS sequence"/>
</dbReference>
<feature type="transmembrane region" description="Helical" evidence="1">
    <location>
        <begin position="118"/>
        <end position="140"/>
    </location>
</feature>
<dbReference type="AlphaFoldDB" id="S6FHG5"/>